<proteinExistence type="predicted"/>
<dbReference type="InterPro" id="IPR014710">
    <property type="entry name" value="RmlC-like_jellyroll"/>
</dbReference>
<evidence type="ECO:0000313" key="3">
    <source>
        <dbReference type="EMBL" id="TDQ48702.1"/>
    </source>
</evidence>
<dbReference type="Gene3D" id="3.20.20.450">
    <property type="entry name" value="EAL domain"/>
    <property type="match status" value="1"/>
</dbReference>
<dbReference type="InterPro" id="IPR035919">
    <property type="entry name" value="EAL_sf"/>
</dbReference>
<accession>A0A4R6UPB4</accession>
<dbReference type="SUPFAM" id="SSF51206">
    <property type="entry name" value="cAMP-binding domain-like"/>
    <property type="match status" value="1"/>
</dbReference>
<reference evidence="3 4" key="1">
    <citation type="submission" date="2019-03" db="EMBL/GenBank/DDBJ databases">
        <title>Genomic Encyclopedia of Type Strains, Phase IV (KMG-IV): sequencing the most valuable type-strain genomes for metagenomic binning, comparative biology and taxonomic classification.</title>
        <authorList>
            <person name="Goeker M."/>
        </authorList>
    </citation>
    <scope>NUCLEOTIDE SEQUENCE [LARGE SCALE GENOMIC DNA]</scope>
    <source>
        <strain evidence="3 4">DSM 103792</strain>
    </source>
</reference>
<organism evidence="3 4">
    <name type="scientific">Permianibacter aggregans</name>
    <dbReference type="NCBI Taxonomy" id="1510150"/>
    <lineage>
        <taxon>Bacteria</taxon>
        <taxon>Pseudomonadati</taxon>
        <taxon>Pseudomonadota</taxon>
        <taxon>Gammaproteobacteria</taxon>
        <taxon>Pseudomonadales</taxon>
        <taxon>Pseudomonadaceae</taxon>
        <taxon>Permianibacter</taxon>
    </lineage>
</organism>
<dbReference type="InterPro" id="IPR000595">
    <property type="entry name" value="cNMP-bd_dom"/>
</dbReference>
<dbReference type="GO" id="GO:0071111">
    <property type="term" value="F:cyclic-guanylate-specific phosphodiesterase activity"/>
    <property type="evidence" value="ECO:0007669"/>
    <property type="project" value="InterPro"/>
</dbReference>
<dbReference type="PROSITE" id="PS50883">
    <property type="entry name" value="EAL"/>
    <property type="match status" value="1"/>
</dbReference>
<dbReference type="Gene3D" id="2.60.120.10">
    <property type="entry name" value="Jelly Rolls"/>
    <property type="match status" value="1"/>
</dbReference>
<dbReference type="CDD" id="cd01948">
    <property type="entry name" value="EAL"/>
    <property type="match status" value="1"/>
</dbReference>
<protein>
    <submittedName>
        <fullName evidence="3">EAL domain-containing protein (Putative c-di-GMP-specific phosphodiesterase class I)</fullName>
    </submittedName>
</protein>
<evidence type="ECO:0000259" key="2">
    <source>
        <dbReference type="PROSITE" id="PS50883"/>
    </source>
</evidence>
<dbReference type="Pfam" id="PF00027">
    <property type="entry name" value="cNMP_binding"/>
    <property type="match status" value="1"/>
</dbReference>
<dbReference type="SMART" id="SM00100">
    <property type="entry name" value="cNMP"/>
    <property type="match status" value="1"/>
</dbReference>
<dbReference type="CDD" id="cd00038">
    <property type="entry name" value="CAP_ED"/>
    <property type="match status" value="1"/>
</dbReference>
<dbReference type="InterPro" id="IPR001633">
    <property type="entry name" value="EAL_dom"/>
</dbReference>
<dbReference type="InterPro" id="IPR050706">
    <property type="entry name" value="Cyclic-di-GMP_PDE-like"/>
</dbReference>
<dbReference type="OrthoDB" id="9804951at2"/>
<evidence type="ECO:0000313" key="4">
    <source>
        <dbReference type="Proteomes" id="UP000295375"/>
    </source>
</evidence>
<name>A0A4R6UPB4_9GAMM</name>
<dbReference type="RefSeq" id="WP_133589888.1">
    <property type="nucleotide sequence ID" value="NZ_CP037953.1"/>
</dbReference>
<dbReference type="EMBL" id="SNYM01000006">
    <property type="protein sequence ID" value="TDQ48702.1"/>
    <property type="molecule type" value="Genomic_DNA"/>
</dbReference>
<keyword evidence="4" id="KW-1185">Reference proteome</keyword>
<dbReference type="PANTHER" id="PTHR33121:SF70">
    <property type="entry name" value="SIGNALING PROTEIN YKOW"/>
    <property type="match status" value="1"/>
</dbReference>
<evidence type="ECO:0000259" key="1">
    <source>
        <dbReference type="PROSITE" id="PS50042"/>
    </source>
</evidence>
<feature type="domain" description="Cyclic nucleotide-binding" evidence="1">
    <location>
        <begin position="1"/>
        <end position="107"/>
    </location>
</feature>
<dbReference type="PANTHER" id="PTHR33121">
    <property type="entry name" value="CYCLIC DI-GMP PHOSPHODIESTERASE PDEF"/>
    <property type="match status" value="1"/>
</dbReference>
<dbReference type="PROSITE" id="PS50042">
    <property type="entry name" value="CNMP_BINDING_3"/>
    <property type="match status" value="1"/>
</dbReference>
<sequence>MAALQSKALAKGETLFRDGDDADCAYVVEVGEVVILANVSGVERVIGCVRAGEILGEMAMLDAGPRSATAIAKTDVRLTVIERDQLVSRLASADPVMHLLLTVLLNRLRQQLHPELPPRDALVSSDAGLIRIKLENELRAGLGAGEMQIYLQPIADIYTRKIAGFEALVRWQHPEKGLVRPDLFIQLAEDSGLMVPLGRWIVHEACRIAQLLEQQSNKAGVAHSGAFISINVSTMQFRDPEFFDHLSLALSETGINPQRVKLEITESALTDGEAAKRWIKQCKALGVRVALDDFGTGYSSLSYLHEFDIDTLKIDQSFIRKMMTDQRSRHIVEAIIALSKKLSLEIIAEGIETQEAIDVLQALECQYIQGYIIAKPAPLSAYL</sequence>
<dbReference type="PRINTS" id="PR00103">
    <property type="entry name" value="CAMPKINASE"/>
</dbReference>
<dbReference type="InterPro" id="IPR018488">
    <property type="entry name" value="cNMP-bd_CS"/>
</dbReference>
<dbReference type="SMART" id="SM00052">
    <property type="entry name" value="EAL"/>
    <property type="match status" value="1"/>
</dbReference>
<dbReference type="AlphaFoldDB" id="A0A4R6UPB4"/>
<dbReference type="Proteomes" id="UP000295375">
    <property type="component" value="Unassembled WGS sequence"/>
</dbReference>
<dbReference type="InterPro" id="IPR018490">
    <property type="entry name" value="cNMP-bd_dom_sf"/>
</dbReference>
<gene>
    <name evidence="3" type="ORF">EV696_106142</name>
</gene>
<dbReference type="Pfam" id="PF00563">
    <property type="entry name" value="EAL"/>
    <property type="match status" value="1"/>
</dbReference>
<comment type="caution">
    <text evidence="3">The sequence shown here is derived from an EMBL/GenBank/DDBJ whole genome shotgun (WGS) entry which is preliminary data.</text>
</comment>
<dbReference type="SUPFAM" id="SSF141868">
    <property type="entry name" value="EAL domain-like"/>
    <property type="match status" value="1"/>
</dbReference>
<feature type="domain" description="EAL" evidence="2">
    <location>
        <begin position="131"/>
        <end position="383"/>
    </location>
</feature>
<dbReference type="PROSITE" id="PS00889">
    <property type="entry name" value="CNMP_BINDING_2"/>
    <property type="match status" value="1"/>
</dbReference>